<gene>
    <name evidence="1" type="ORF">VSF3289_01426</name>
</gene>
<protein>
    <submittedName>
        <fullName evidence="1">Uncharacterized protein</fullName>
    </submittedName>
</protein>
<sequence>MLSHWLIAVNDFATPESISLFQKDLPLDWINQTVSKTNKASIPRRKLTRDS</sequence>
<organism evidence="1 2">
    <name type="scientific">Vibrio scophthalmi</name>
    <dbReference type="NCBI Taxonomy" id="45658"/>
    <lineage>
        <taxon>Bacteria</taxon>
        <taxon>Pseudomonadati</taxon>
        <taxon>Pseudomonadota</taxon>
        <taxon>Gammaproteobacteria</taxon>
        <taxon>Vibrionales</taxon>
        <taxon>Vibrionaceae</taxon>
        <taxon>Vibrio</taxon>
    </lineage>
</organism>
<dbReference type="Proteomes" id="UP000095131">
    <property type="component" value="Unassembled WGS sequence"/>
</dbReference>
<dbReference type="EMBL" id="MDCJ01000002">
    <property type="protein sequence ID" value="ODS11161.1"/>
    <property type="molecule type" value="Genomic_DNA"/>
</dbReference>
<evidence type="ECO:0000313" key="2">
    <source>
        <dbReference type="Proteomes" id="UP000095131"/>
    </source>
</evidence>
<comment type="caution">
    <text evidence="1">The sequence shown here is derived from an EMBL/GenBank/DDBJ whole genome shotgun (WGS) entry which is preliminary data.</text>
</comment>
<evidence type="ECO:0000313" key="1">
    <source>
        <dbReference type="EMBL" id="ODS11161.1"/>
    </source>
</evidence>
<accession>A0A1E3WN09</accession>
<name>A0A1E3WN09_9VIBR</name>
<proteinExistence type="predicted"/>
<dbReference type="AlphaFoldDB" id="A0A1E3WN09"/>
<reference evidence="1 2" key="1">
    <citation type="submission" date="2016-08" db="EMBL/GenBank/DDBJ databases">
        <title>Genome sequencing of Vibrio scophthalmi strain FP3289, an isolated from Paralichthys olivaceus.</title>
        <authorList>
            <person name="Han H.-J."/>
        </authorList>
    </citation>
    <scope>NUCLEOTIDE SEQUENCE [LARGE SCALE GENOMIC DNA]</scope>
    <source>
        <strain evidence="1 2">FP3289</strain>
    </source>
</reference>